<dbReference type="AlphaFoldDB" id="A0A327T6P7"/>
<protein>
    <submittedName>
        <fullName evidence="1">Uncharacterized protein</fullName>
    </submittedName>
</protein>
<name>A0A327T6P7_9SPHI</name>
<comment type="caution">
    <text evidence="1">The sequence shown here is derived from an EMBL/GenBank/DDBJ whole genome shotgun (WGS) entry which is preliminary data.</text>
</comment>
<evidence type="ECO:0000313" key="1">
    <source>
        <dbReference type="EMBL" id="RAJ35754.1"/>
    </source>
</evidence>
<reference evidence="1 2" key="1">
    <citation type="submission" date="2018-06" db="EMBL/GenBank/DDBJ databases">
        <title>Genomic Encyclopedia of Archaeal and Bacterial Type Strains, Phase II (KMG-II): from individual species to whole genera.</title>
        <authorList>
            <person name="Goeker M."/>
        </authorList>
    </citation>
    <scope>NUCLEOTIDE SEQUENCE [LARGE SCALE GENOMIC DNA]</scope>
    <source>
        <strain evidence="1 2">DSM 14825</strain>
    </source>
</reference>
<gene>
    <name evidence="1" type="ORF">LY11_01001</name>
</gene>
<proteinExistence type="predicted"/>
<organism evidence="1 2">
    <name type="scientific">Pedobacter cryoconitis</name>
    <dbReference type="NCBI Taxonomy" id="188932"/>
    <lineage>
        <taxon>Bacteria</taxon>
        <taxon>Pseudomonadati</taxon>
        <taxon>Bacteroidota</taxon>
        <taxon>Sphingobacteriia</taxon>
        <taxon>Sphingobacteriales</taxon>
        <taxon>Sphingobacteriaceae</taxon>
        <taxon>Pedobacter</taxon>
    </lineage>
</organism>
<dbReference type="Proteomes" id="UP000249754">
    <property type="component" value="Unassembled WGS sequence"/>
</dbReference>
<dbReference type="EMBL" id="QLLR01000002">
    <property type="protein sequence ID" value="RAJ35754.1"/>
    <property type="molecule type" value="Genomic_DNA"/>
</dbReference>
<sequence length="48" mass="5677">MKKHLLLTSKPIFFVLDLTARQWVKDGMVKNNNFLDKLSITKFRLTEP</sequence>
<accession>A0A327T6P7</accession>
<evidence type="ECO:0000313" key="2">
    <source>
        <dbReference type="Proteomes" id="UP000249754"/>
    </source>
</evidence>
<dbReference type="RefSeq" id="WP_170132628.1">
    <property type="nucleotide sequence ID" value="NZ_QLLR01000002.1"/>
</dbReference>